<evidence type="ECO:0008006" key="2">
    <source>
        <dbReference type="Google" id="ProtNLM"/>
    </source>
</evidence>
<dbReference type="InterPro" id="IPR018899">
    <property type="entry name" value="Conjug_transposon_Tra0"/>
</dbReference>
<sequence length="179" mass="19651">MKLQAFFLIVFLLPLTAISQSYSNTFSMNVGIFGKGYGGEISYNANLSENTFTQIALDVCIANFRSGETTIPYSSFTASYSYFLNVYSRKRKMQSLSVGGGAIAGYELVNNGNSDISNVVFLDGASKFIYGGVATVEVDIILTEHSSLIIKSSQFYHVNSDFGKLTNFSGLGLRYYFNL</sequence>
<dbReference type="AlphaFoldDB" id="A0A0F9PP71"/>
<dbReference type="EMBL" id="LAZR01002722">
    <property type="protein sequence ID" value="KKN26392.1"/>
    <property type="molecule type" value="Genomic_DNA"/>
</dbReference>
<organism evidence="1">
    <name type="scientific">marine sediment metagenome</name>
    <dbReference type="NCBI Taxonomy" id="412755"/>
    <lineage>
        <taxon>unclassified sequences</taxon>
        <taxon>metagenomes</taxon>
        <taxon>ecological metagenomes</taxon>
    </lineage>
</organism>
<proteinExistence type="predicted"/>
<evidence type="ECO:0000313" key="1">
    <source>
        <dbReference type="EMBL" id="KKN26392.1"/>
    </source>
</evidence>
<accession>A0A0F9PP71</accession>
<gene>
    <name evidence="1" type="ORF">LCGC14_0875130</name>
</gene>
<dbReference type="Pfam" id="PF10626">
    <property type="entry name" value="TraO"/>
    <property type="match status" value="1"/>
</dbReference>
<comment type="caution">
    <text evidence="1">The sequence shown here is derived from an EMBL/GenBank/DDBJ whole genome shotgun (WGS) entry which is preliminary data.</text>
</comment>
<reference evidence="1" key="1">
    <citation type="journal article" date="2015" name="Nature">
        <title>Complex archaea that bridge the gap between prokaryotes and eukaryotes.</title>
        <authorList>
            <person name="Spang A."/>
            <person name="Saw J.H."/>
            <person name="Jorgensen S.L."/>
            <person name="Zaremba-Niedzwiedzka K."/>
            <person name="Martijn J."/>
            <person name="Lind A.E."/>
            <person name="van Eijk R."/>
            <person name="Schleper C."/>
            <person name="Guy L."/>
            <person name="Ettema T.J."/>
        </authorList>
    </citation>
    <scope>NUCLEOTIDE SEQUENCE</scope>
</reference>
<name>A0A0F9PP71_9ZZZZ</name>
<protein>
    <recommendedName>
        <fullName evidence="2">Conjugative transposon protein TraO</fullName>
    </recommendedName>
</protein>